<name>A0A369A4G4_9FLAO</name>
<dbReference type="EMBL" id="QPJS01000004">
    <property type="protein sequence ID" value="RCX02344.1"/>
    <property type="molecule type" value="Genomic_DNA"/>
</dbReference>
<reference evidence="3 4" key="1">
    <citation type="submission" date="2018-07" db="EMBL/GenBank/DDBJ databases">
        <title>Genomic Encyclopedia of Type Strains, Phase IV (KMG-IV): sequencing the most valuable type-strain genomes for metagenomic binning, comparative biology and taxonomic classification.</title>
        <authorList>
            <person name="Goeker M."/>
        </authorList>
    </citation>
    <scope>NUCLEOTIDE SEQUENCE [LARGE SCALE GENOMIC DNA]</scope>
    <source>
        <strain evidence="3 4">DSM 21410</strain>
    </source>
</reference>
<dbReference type="InterPro" id="IPR028098">
    <property type="entry name" value="Glyco_trans_4-like_N"/>
</dbReference>
<dbReference type="GO" id="GO:0009103">
    <property type="term" value="P:lipopolysaccharide biosynthetic process"/>
    <property type="evidence" value="ECO:0007669"/>
    <property type="project" value="TreeGrafter"/>
</dbReference>
<dbReference type="Pfam" id="PF13439">
    <property type="entry name" value="Glyco_transf_4"/>
    <property type="match status" value="1"/>
</dbReference>
<dbReference type="GO" id="GO:0016757">
    <property type="term" value="F:glycosyltransferase activity"/>
    <property type="evidence" value="ECO:0007669"/>
    <property type="project" value="TreeGrafter"/>
</dbReference>
<evidence type="ECO:0000259" key="2">
    <source>
        <dbReference type="Pfam" id="PF13439"/>
    </source>
</evidence>
<feature type="domain" description="Glycosyltransferase subfamily 4-like N-terminal" evidence="2">
    <location>
        <begin position="107"/>
        <end position="237"/>
    </location>
</feature>
<comment type="caution">
    <text evidence="3">The sequence shown here is derived from an EMBL/GenBank/DDBJ whole genome shotgun (WGS) entry which is preliminary data.</text>
</comment>
<dbReference type="AlphaFoldDB" id="A0A369A4G4"/>
<gene>
    <name evidence="3" type="ORF">DES35_104104</name>
</gene>
<sequence>MTKNDTRRILIITYYWPPSGGIAVQRWLRFTGHLKTLGWIPVVYTPENPEVLYEDSSTEKLIPEGIEILKRKIVEPHSFFRWITGQDRKKTGFGFAQGGQRRSFVSELGIWIRGNLFIPDARTFWIKPSINFLTKYLKEKPVDILITTGPPHSMHLIGMGVKKRTNIPWIADFRDPWTNIDFYKELKLTKISDFIHRKLEKKVLTHADAILVVSEQMKREFSEITHKPIHVITNGFDGEDFEEIQVEPEDKFLITHVGTLPPSRNPIILWKILKKLCECSGEFSAHLKIRLVGKVDQSILESIETYGLENYLEHIPFVERKTALKYQKLSQINLLVVNNTPNAAGILTGKLYEYMAAGRFILAIGPEGGDLDTILREINMGTTIGFEAYEKGLHQIETLYQLFKENRLQPSVQNTEKYSRQNLAKEISKIIKNTIYKCKIS</sequence>
<evidence type="ECO:0000313" key="4">
    <source>
        <dbReference type="Proteomes" id="UP000253517"/>
    </source>
</evidence>
<protein>
    <submittedName>
        <fullName evidence="3">Glycosyltransferase involved in cell wall biosynthesis</fullName>
    </submittedName>
</protein>
<keyword evidence="4" id="KW-1185">Reference proteome</keyword>
<dbReference type="PANTHER" id="PTHR46401:SF2">
    <property type="entry name" value="GLYCOSYLTRANSFERASE WBBK-RELATED"/>
    <property type="match status" value="1"/>
</dbReference>
<proteinExistence type="predicted"/>
<dbReference type="Proteomes" id="UP000253517">
    <property type="component" value="Unassembled WGS sequence"/>
</dbReference>
<organism evidence="3 4">
    <name type="scientific">Schleiferia thermophila</name>
    <dbReference type="NCBI Taxonomy" id="884107"/>
    <lineage>
        <taxon>Bacteria</taxon>
        <taxon>Pseudomonadati</taxon>
        <taxon>Bacteroidota</taxon>
        <taxon>Flavobacteriia</taxon>
        <taxon>Flavobacteriales</taxon>
        <taxon>Schleiferiaceae</taxon>
        <taxon>Schleiferia</taxon>
    </lineage>
</organism>
<keyword evidence="1 3" id="KW-0808">Transferase</keyword>
<dbReference type="Gene3D" id="3.40.50.2000">
    <property type="entry name" value="Glycogen Phosphorylase B"/>
    <property type="match status" value="2"/>
</dbReference>
<accession>A0A369A4G4</accession>
<dbReference type="PANTHER" id="PTHR46401">
    <property type="entry name" value="GLYCOSYLTRANSFERASE WBBK-RELATED"/>
    <property type="match status" value="1"/>
</dbReference>
<evidence type="ECO:0000313" key="3">
    <source>
        <dbReference type="EMBL" id="RCX02344.1"/>
    </source>
</evidence>
<dbReference type="SUPFAM" id="SSF53756">
    <property type="entry name" value="UDP-Glycosyltransferase/glycogen phosphorylase"/>
    <property type="match status" value="1"/>
</dbReference>
<evidence type="ECO:0000256" key="1">
    <source>
        <dbReference type="ARBA" id="ARBA00022679"/>
    </source>
</evidence>
<dbReference type="RefSeq" id="WP_037358955.1">
    <property type="nucleotide sequence ID" value="NZ_BHZF01000005.1"/>
</dbReference>